<evidence type="ECO:0000313" key="2">
    <source>
        <dbReference type="EMBL" id="SMH64317.1"/>
    </source>
</evidence>
<name>A0ABY1MKN6_9PROT</name>
<dbReference type="Proteomes" id="UP000193925">
    <property type="component" value="Chromosome AFERRI"/>
</dbReference>
<evidence type="ECO:0000256" key="1">
    <source>
        <dbReference type="SAM" id="MobiDB-lite"/>
    </source>
</evidence>
<accession>A0ABY1MKN6</accession>
<protein>
    <submittedName>
        <fullName evidence="2">Uncharacterized protein</fullName>
    </submittedName>
</protein>
<sequence length="94" mass="10568">MHSVHLAGSITKVPFFSEMAIFGHSGSQAEQLVHWELTILKAMMFLLLTKTGEDISPDNLTQLHTPPAGSPRLRAGHEQWPHYGCYRDNPDSRQ</sequence>
<evidence type="ECO:0000313" key="3">
    <source>
        <dbReference type="Proteomes" id="UP000193925"/>
    </source>
</evidence>
<feature type="region of interest" description="Disordered" evidence="1">
    <location>
        <begin position="58"/>
        <end position="94"/>
    </location>
</feature>
<reference evidence="2 3" key="1">
    <citation type="submission" date="2017-03" db="EMBL/GenBank/DDBJ databases">
        <authorList>
            <person name="Regsiter A."/>
            <person name="William W."/>
        </authorList>
    </citation>
    <scope>NUCLEOTIDE SEQUENCE [LARGE SCALE GENOMIC DNA]</scope>
    <source>
        <strain evidence="2">PRJEB5721</strain>
    </source>
</reference>
<organism evidence="2 3">
    <name type="scientific">Acidithiobacillus ferrivorans</name>
    <dbReference type="NCBI Taxonomy" id="160808"/>
    <lineage>
        <taxon>Bacteria</taxon>
        <taxon>Pseudomonadati</taxon>
        <taxon>Pseudomonadota</taxon>
        <taxon>Acidithiobacillia</taxon>
        <taxon>Acidithiobacillales</taxon>
        <taxon>Acidithiobacillaceae</taxon>
        <taxon>Acidithiobacillus</taxon>
    </lineage>
</organism>
<proteinExistence type="predicted"/>
<dbReference type="EMBL" id="LT841305">
    <property type="protein sequence ID" value="SMH64317.1"/>
    <property type="molecule type" value="Genomic_DNA"/>
</dbReference>
<keyword evidence="3" id="KW-1185">Reference proteome</keyword>
<gene>
    <name evidence="2" type="ORF">AFERRI_10350</name>
</gene>